<feature type="domain" description="Glycoside-hydrolase family GH114 TIM-barrel" evidence="1">
    <location>
        <begin position="24"/>
        <end position="131"/>
    </location>
</feature>
<proteinExistence type="predicted"/>
<reference evidence="2 3" key="1">
    <citation type="submission" date="2021-02" db="EMBL/GenBank/DDBJ databases">
        <title>Alicyclobacillus curvatus sp. nov. and Alicyclobacillus mengziensis sp. nov., two acidophilic bacteria isolated from acid mine drainage.</title>
        <authorList>
            <person name="Huang Y."/>
        </authorList>
    </citation>
    <scope>NUCLEOTIDE SEQUENCE [LARGE SCALE GENOMIC DNA]</scope>
    <source>
        <strain evidence="2 3">S30H14</strain>
    </source>
</reference>
<dbReference type="RefSeq" id="WP_206656908.1">
    <property type="nucleotide sequence ID" value="NZ_CP071182.1"/>
</dbReference>
<dbReference type="Proteomes" id="UP000663505">
    <property type="component" value="Chromosome"/>
</dbReference>
<evidence type="ECO:0000313" key="2">
    <source>
        <dbReference type="EMBL" id="QSO47564.1"/>
    </source>
</evidence>
<dbReference type="AlphaFoldDB" id="A0A9X7VZH2"/>
<evidence type="ECO:0000259" key="1">
    <source>
        <dbReference type="Pfam" id="PF03537"/>
    </source>
</evidence>
<dbReference type="EMBL" id="CP071182">
    <property type="protein sequence ID" value="QSO47564.1"/>
    <property type="molecule type" value="Genomic_DNA"/>
</dbReference>
<evidence type="ECO:0000313" key="3">
    <source>
        <dbReference type="Proteomes" id="UP000663505"/>
    </source>
</evidence>
<dbReference type="SUPFAM" id="SSF51445">
    <property type="entry name" value="(Trans)glycosidases"/>
    <property type="match status" value="1"/>
</dbReference>
<dbReference type="KEGG" id="afx:JZ786_00385"/>
<dbReference type="InterPro" id="IPR013785">
    <property type="entry name" value="Aldolase_TIM"/>
</dbReference>
<dbReference type="InterPro" id="IPR017853">
    <property type="entry name" value="GH"/>
</dbReference>
<dbReference type="PANTHER" id="PTHR35882">
    <property type="entry name" value="PELA"/>
    <property type="match status" value="1"/>
</dbReference>
<gene>
    <name evidence="2" type="ORF">JZ786_00385</name>
</gene>
<dbReference type="PANTHER" id="PTHR35882:SF2">
    <property type="entry name" value="PELA"/>
    <property type="match status" value="1"/>
</dbReference>
<dbReference type="Gene3D" id="3.20.20.70">
    <property type="entry name" value="Aldolase class I"/>
    <property type="match status" value="1"/>
</dbReference>
<sequence>MSRTAFHEIQKFAVYYGPKNVMALGNYDCVIIEPSRFSDEDILRLKDRGTLVIGYVTVMEIGPIHKEQWAALREEDFLHRDGKRIEKADYNTFLLDLNSARWRSLLHQEVGRMLTQRGFDGIFLDTIGDVEDYGLPDSVSQIEAASDIVAGLRRWFPDAIIMQNNGLEALCLHTATYLDAITWENPPVSEKMSRAWVRLIAERLDALARTHGVTIMTLYDRSEVLPRKEWILRRRFADEHGYLSYFAPTHYLSLL</sequence>
<organism evidence="2 3">
    <name type="scientific">Alicyclobacillus mengziensis</name>
    <dbReference type="NCBI Taxonomy" id="2931921"/>
    <lineage>
        <taxon>Bacteria</taxon>
        <taxon>Bacillati</taxon>
        <taxon>Bacillota</taxon>
        <taxon>Bacilli</taxon>
        <taxon>Bacillales</taxon>
        <taxon>Alicyclobacillaceae</taxon>
        <taxon>Alicyclobacillus</taxon>
    </lineage>
</organism>
<keyword evidence="3" id="KW-1185">Reference proteome</keyword>
<name>A0A9X7VZH2_9BACL</name>
<dbReference type="InterPro" id="IPR004352">
    <property type="entry name" value="GH114_TIM-barrel"/>
</dbReference>
<accession>A0A9X7VZH2</accession>
<dbReference type="Pfam" id="PF03537">
    <property type="entry name" value="Glyco_hydro_114"/>
    <property type="match status" value="1"/>
</dbReference>
<protein>
    <submittedName>
        <fullName evidence="2">Endo alpha-1,4 polygalactosaminidase</fullName>
    </submittedName>
</protein>